<dbReference type="InterPro" id="IPR017853">
    <property type="entry name" value="GH"/>
</dbReference>
<dbReference type="GO" id="GO:0009313">
    <property type="term" value="P:oligosaccharide catabolic process"/>
    <property type="evidence" value="ECO:0007669"/>
    <property type="project" value="TreeGrafter"/>
</dbReference>
<dbReference type="SUPFAM" id="SSF51011">
    <property type="entry name" value="Glycosyl hydrolase domain"/>
    <property type="match status" value="1"/>
</dbReference>
<dbReference type="Gene3D" id="3.20.20.80">
    <property type="entry name" value="Glycosidases"/>
    <property type="match status" value="1"/>
</dbReference>
<dbReference type="KEGG" id="cdi:DIP0533"/>
<evidence type="ECO:0000313" key="3">
    <source>
        <dbReference type="EMBL" id="CAE49044.1"/>
    </source>
</evidence>
<reference evidence="3 4" key="1">
    <citation type="journal article" date="2003" name="Nucleic Acids Res.">
        <title>The complete genome sequence and analysis of Corynebacterium diphtheriae NCTC13129.</title>
        <authorList>
            <person name="Cerdeno-Tarraga A.M."/>
            <person name="Efstratiou A."/>
            <person name="Dover L.G."/>
            <person name="Holden M.T.G."/>
            <person name="Pallen M."/>
            <person name="Bentley S.D."/>
            <person name="Besra G.S."/>
            <person name="Churcher C."/>
            <person name="James K.D."/>
            <person name="De Zoysa A."/>
            <person name="Chillingworth T."/>
            <person name="Cronin A."/>
            <person name="Dowd L."/>
            <person name="Feltwell T."/>
            <person name="Hamlin N."/>
            <person name="Holroyd S."/>
            <person name="Jagels K."/>
            <person name="Moule S."/>
            <person name="Quail M.A."/>
            <person name="Rabbinowitsch E."/>
            <person name="Rutherford K."/>
            <person name="Thomson N.R."/>
            <person name="Unwin L."/>
            <person name="Whitehead S."/>
            <person name="Barrell B.G.Parkhill.J."/>
        </authorList>
    </citation>
    <scope>NUCLEOTIDE SEQUENCE [LARGE SCALE GENOMIC DNA]</scope>
    <source>
        <strain evidence="4">ATCC 700971 / NCTC 13129 / Biotype gravis</strain>
    </source>
</reference>
<dbReference type="InterPro" id="IPR006047">
    <property type="entry name" value="GH13_cat_dom"/>
</dbReference>
<evidence type="ECO:0000313" key="4">
    <source>
        <dbReference type="Proteomes" id="UP000002198"/>
    </source>
</evidence>
<evidence type="ECO:0000259" key="2">
    <source>
        <dbReference type="SMART" id="SM00642"/>
    </source>
</evidence>
<comment type="similarity">
    <text evidence="1">Belongs to the glycosyl hydrolase 13 family.</text>
</comment>
<sequence>MHPNCNDIAQPHPLLPMDINRALARNEPICRYFYPHTTTPTTPLVITSYLTTKNTSRELSTIESMTSKSLPTRTTLSSGTFYQIYPPSFADSNKDGIGDFRGIISRLDYLSDLGITGIWLNACFDSPFKDGGYDVRDYTKVASRYGTHEDLVELFHQAHARGIAIILDLVPGHTSEQHPWFQQSAASKYTDFDDRYIWTSHAFEGGAGLAFIGGEHPRNGAYIINFFKSQPALNYGFAELTQPWHQPVDAPGPRANQDAMVEIMKYWLSQGADGFRVDMADSLVKNDGTSKRATIGIWQSMLSQVRAEFPNAIFVSEWGTPTQAFEAGFDADFYLDWRGNGYNLLARNTDTPLERRDDASFFNSDSATGAQEFLDMYLPQWERTHEAGLFSFISGNHDCPRLAPRLNEQERALFFLFQLTMPGLPFIYYGDEIGLPYAEIPTKEGGYARTGSRTPMCWDSQLPNGGFSLGDAPLYLPMTDTSQNVAQQRERADSLFHHVQKLIQLRSQLPALDGFADLEFDLSLLKKHPKVMVYRRTHHHGDSVLIALNAGNKPIRVELQQPQAHELFRCGDVTYPDLSDHSVVELGPTSGVILSV</sequence>
<dbReference type="PANTHER" id="PTHR10357">
    <property type="entry name" value="ALPHA-AMYLASE FAMILY MEMBER"/>
    <property type="match status" value="1"/>
</dbReference>
<dbReference type="PANTHER" id="PTHR10357:SF179">
    <property type="entry name" value="NEUTRAL AND BASIC AMINO ACID TRANSPORT PROTEIN RBAT"/>
    <property type="match status" value="1"/>
</dbReference>
<dbReference type="GO" id="GO:0004556">
    <property type="term" value="F:alpha-amylase activity"/>
    <property type="evidence" value="ECO:0007669"/>
    <property type="project" value="TreeGrafter"/>
</dbReference>
<dbReference type="Proteomes" id="UP000002198">
    <property type="component" value="Chromosome"/>
</dbReference>
<dbReference type="InterPro" id="IPR045857">
    <property type="entry name" value="O16G_dom_2"/>
</dbReference>
<feature type="domain" description="Glycosyl hydrolase family 13 catalytic" evidence="2">
    <location>
        <begin position="83"/>
        <end position="453"/>
    </location>
</feature>
<dbReference type="HOGENOM" id="CLU_006462_2_3_11"/>
<dbReference type="Pfam" id="PF00128">
    <property type="entry name" value="Alpha-amylase"/>
    <property type="match status" value="1"/>
</dbReference>
<evidence type="ECO:0000256" key="1">
    <source>
        <dbReference type="ARBA" id="ARBA00008061"/>
    </source>
</evidence>
<protein>
    <submittedName>
        <fullName evidence="3">Glycosilase</fullName>
    </submittedName>
</protein>
<accession>Q6NJ79</accession>
<dbReference type="SUPFAM" id="SSF51445">
    <property type="entry name" value="(Trans)glycosidases"/>
    <property type="match status" value="1"/>
</dbReference>
<name>Q6NJ79_CORDI</name>
<dbReference type="Gene3D" id="3.90.400.10">
    <property type="entry name" value="Oligo-1,6-glucosidase, Domain 2"/>
    <property type="match status" value="1"/>
</dbReference>
<dbReference type="SMART" id="SM00642">
    <property type="entry name" value="Aamy"/>
    <property type="match status" value="1"/>
</dbReference>
<organism evidence="3 4">
    <name type="scientific">Corynebacterium diphtheriae (strain ATCC 700971 / NCTC 13129 / Biotype gravis)</name>
    <dbReference type="NCBI Taxonomy" id="257309"/>
    <lineage>
        <taxon>Bacteria</taxon>
        <taxon>Bacillati</taxon>
        <taxon>Actinomycetota</taxon>
        <taxon>Actinomycetes</taxon>
        <taxon>Mycobacteriales</taxon>
        <taxon>Corynebacteriaceae</taxon>
        <taxon>Corynebacterium</taxon>
    </lineage>
</organism>
<dbReference type="EMBL" id="BX248355">
    <property type="protein sequence ID" value="CAE49044.1"/>
    <property type="molecule type" value="Genomic_DNA"/>
</dbReference>
<gene>
    <name evidence="3" type="ordered locus">DIP0533</name>
</gene>
<proteinExistence type="inferred from homology"/>
<dbReference type="STRING" id="257309.DIP0533"/>
<keyword evidence="4" id="KW-1185">Reference proteome</keyword>
<dbReference type="AlphaFoldDB" id="Q6NJ79"/>
<dbReference type="GO" id="GO:0016853">
    <property type="term" value="F:isomerase activity"/>
    <property type="evidence" value="ECO:0007669"/>
    <property type="project" value="UniProtKB-KW"/>
</dbReference>